<organism evidence="1">
    <name type="scientific">Spodoptera frugiperda</name>
    <name type="common">Fall armyworm</name>
    <dbReference type="NCBI Taxonomy" id="7108"/>
    <lineage>
        <taxon>Eukaryota</taxon>
        <taxon>Metazoa</taxon>
        <taxon>Ecdysozoa</taxon>
        <taxon>Arthropoda</taxon>
        <taxon>Hexapoda</taxon>
        <taxon>Insecta</taxon>
        <taxon>Pterygota</taxon>
        <taxon>Neoptera</taxon>
        <taxon>Endopterygota</taxon>
        <taxon>Lepidoptera</taxon>
        <taxon>Glossata</taxon>
        <taxon>Ditrysia</taxon>
        <taxon>Noctuoidea</taxon>
        <taxon>Noctuidae</taxon>
        <taxon>Amphipyrinae</taxon>
        <taxon>Spodoptera</taxon>
    </lineage>
</organism>
<dbReference type="AlphaFoldDB" id="A0A2H1VXY1"/>
<protein>
    <submittedName>
        <fullName evidence="1">SFRICE_011826</fullName>
    </submittedName>
</protein>
<proteinExistence type="predicted"/>
<reference evidence="1" key="1">
    <citation type="submission" date="2016-07" db="EMBL/GenBank/DDBJ databases">
        <authorList>
            <person name="Bretaudeau A."/>
        </authorList>
    </citation>
    <scope>NUCLEOTIDE SEQUENCE</scope>
    <source>
        <strain evidence="1">Rice</strain>
        <tissue evidence="1">Whole body</tissue>
    </source>
</reference>
<evidence type="ECO:0000313" key="1">
    <source>
        <dbReference type="EMBL" id="SOQ45074.1"/>
    </source>
</evidence>
<dbReference type="EMBL" id="ODYU01004811">
    <property type="protein sequence ID" value="SOQ45074.1"/>
    <property type="molecule type" value="Genomic_DNA"/>
</dbReference>
<accession>A0A2H1VXY1</accession>
<name>A0A2H1VXY1_SPOFR</name>
<gene>
    <name evidence="1" type="ORF">SFRICE_011826</name>
</gene>
<sequence length="132" mass="14861">MVKFGCTSHSDITYQNLDCALLLPYPRRVGAFKNIQVHIHMTPKPEKTICELNPLHAGSRLPHGIKKLPSYQAIRAVCQVSQYLPVNHAETTERILMKFGIQTEYKLTKVIEYFLSHKNGGKATKPNASKAT</sequence>